<evidence type="ECO:0000313" key="2">
    <source>
        <dbReference type="Proteomes" id="UP000284277"/>
    </source>
</evidence>
<dbReference type="AlphaFoldDB" id="A0A419T7H5"/>
<protein>
    <submittedName>
        <fullName evidence="1">Uncharacterized protein</fullName>
    </submittedName>
</protein>
<sequence>MENKDLYNKLMLLVFALIVILLCAGSYSYFNGSKSAPEIHSPVKDAKVLVLEEIMGRDLL</sequence>
<dbReference type="EMBL" id="MCIA01000007">
    <property type="protein sequence ID" value="RKD33379.1"/>
    <property type="molecule type" value="Genomic_DNA"/>
</dbReference>
<accession>A0A419T7H5</accession>
<reference evidence="1 2" key="1">
    <citation type="submission" date="2016-08" db="EMBL/GenBank/DDBJ databases">
        <title>A new outlook on sporulation: Clostridium algidixylanolyticum.</title>
        <authorList>
            <person name="Poppleton D.I."/>
            <person name="Gribaldo S."/>
        </authorList>
    </citation>
    <scope>NUCLEOTIDE SEQUENCE [LARGE SCALE GENOMIC DNA]</scope>
    <source>
        <strain evidence="1 2">SPL73</strain>
    </source>
</reference>
<comment type="caution">
    <text evidence="1">The sequence shown here is derived from an EMBL/GenBank/DDBJ whole genome shotgun (WGS) entry which is preliminary data.</text>
</comment>
<evidence type="ECO:0000313" key="1">
    <source>
        <dbReference type="EMBL" id="RKD33379.1"/>
    </source>
</evidence>
<name>A0A419T7H5_9FIRM</name>
<organism evidence="1 2">
    <name type="scientific">Lacrimispora algidixylanolytica</name>
    <dbReference type="NCBI Taxonomy" id="94868"/>
    <lineage>
        <taxon>Bacteria</taxon>
        <taxon>Bacillati</taxon>
        <taxon>Bacillota</taxon>
        <taxon>Clostridia</taxon>
        <taxon>Lachnospirales</taxon>
        <taxon>Lachnospiraceae</taxon>
        <taxon>Lacrimispora</taxon>
    </lineage>
</organism>
<dbReference type="Proteomes" id="UP000284277">
    <property type="component" value="Unassembled WGS sequence"/>
</dbReference>
<proteinExistence type="predicted"/>
<gene>
    <name evidence="1" type="ORF">BET01_15300</name>
</gene>
<dbReference type="OrthoDB" id="2054749at2"/>
<dbReference type="RefSeq" id="WP_120195974.1">
    <property type="nucleotide sequence ID" value="NZ_MCIA01000007.1"/>
</dbReference>
<keyword evidence="2" id="KW-1185">Reference proteome</keyword>